<dbReference type="AlphaFoldDB" id="A0ABD2YFI8"/>
<keyword evidence="2" id="KW-1185">Reference proteome</keyword>
<name>A0ABD2YFI8_9GENT</name>
<sequence length="72" mass="7788">MGREGSFWGEKEWGGCSREEGLRVLAGGRRMGRLLVKEGLGKRDWVVANGERDRMVAGDKRDGVVAGRLGGG</sequence>
<protein>
    <submittedName>
        <fullName evidence="1">Uncharacterized protein</fullName>
    </submittedName>
</protein>
<evidence type="ECO:0000313" key="1">
    <source>
        <dbReference type="EMBL" id="KAL3505808.1"/>
    </source>
</evidence>
<accession>A0ABD2YFI8</accession>
<reference evidence="1 2" key="1">
    <citation type="submission" date="2024-11" db="EMBL/GenBank/DDBJ databases">
        <title>A near-complete genome assembly of Cinchona calisaya.</title>
        <authorList>
            <person name="Lian D.C."/>
            <person name="Zhao X.W."/>
            <person name="Wei L."/>
        </authorList>
    </citation>
    <scope>NUCLEOTIDE SEQUENCE [LARGE SCALE GENOMIC DNA]</scope>
    <source>
        <tissue evidence="1">Nenye</tissue>
    </source>
</reference>
<organism evidence="1 2">
    <name type="scientific">Cinchona calisaya</name>
    <dbReference type="NCBI Taxonomy" id="153742"/>
    <lineage>
        <taxon>Eukaryota</taxon>
        <taxon>Viridiplantae</taxon>
        <taxon>Streptophyta</taxon>
        <taxon>Embryophyta</taxon>
        <taxon>Tracheophyta</taxon>
        <taxon>Spermatophyta</taxon>
        <taxon>Magnoliopsida</taxon>
        <taxon>eudicotyledons</taxon>
        <taxon>Gunneridae</taxon>
        <taxon>Pentapetalae</taxon>
        <taxon>asterids</taxon>
        <taxon>lamiids</taxon>
        <taxon>Gentianales</taxon>
        <taxon>Rubiaceae</taxon>
        <taxon>Cinchonoideae</taxon>
        <taxon>Cinchoneae</taxon>
        <taxon>Cinchona</taxon>
    </lineage>
</organism>
<dbReference type="Proteomes" id="UP001630127">
    <property type="component" value="Unassembled WGS sequence"/>
</dbReference>
<gene>
    <name evidence="1" type="ORF">ACH5RR_031190</name>
</gene>
<comment type="caution">
    <text evidence="1">The sequence shown here is derived from an EMBL/GenBank/DDBJ whole genome shotgun (WGS) entry which is preliminary data.</text>
</comment>
<proteinExistence type="predicted"/>
<evidence type="ECO:0000313" key="2">
    <source>
        <dbReference type="Proteomes" id="UP001630127"/>
    </source>
</evidence>
<dbReference type="EMBL" id="JBJUIK010000013">
    <property type="protein sequence ID" value="KAL3505808.1"/>
    <property type="molecule type" value="Genomic_DNA"/>
</dbReference>